<keyword evidence="1" id="KW-0812">Transmembrane</keyword>
<sequence length="304" mass="33980">MPERTLSAFATPSAIFLGIALHELISTFFFLVSASKTSWSTSLFQISVVAWSLCMLQSILQIVLLDYTISPYETANHSMAWVTIFAICANFLTSTSLLAVMVVRLRVFHSGSSLSLWLLSFIGFATFCFSVPANILGILSNVDVVADRSSIFFSSPLIGLTRELFAFTFVLQGLFTSLASISFLWSLCKSIGFTGKGFVYQVLLKREGPRFIVIFGLNIIVAGFAVHSFLYDPTHVTFSGWYMPPMIYAIEIYTFLLTSYVEPRSLLQQVQMETEYDGNNMKEQTTDVASQTYRVPTNSPYEIL</sequence>
<accession>A0A177WT89</accession>
<dbReference type="VEuPathDB" id="FungiDB:BDEG_26681"/>
<dbReference type="OrthoDB" id="2145651at2759"/>
<keyword evidence="1" id="KW-1133">Transmembrane helix</keyword>
<protein>
    <recommendedName>
        <fullName evidence="4">THH1/TOM1/TOM3 domain-containing protein</fullName>
    </recommendedName>
</protein>
<reference evidence="2 3" key="1">
    <citation type="submission" date="2006-10" db="EMBL/GenBank/DDBJ databases">
        <title>The Genome Sequence of Batrachochytrium dendrobatidis JEL423.</title>
        <authorList>
            <consortium name="The Broad Institute Genome Sequencing Platform"/>
            <person name="Birren B."/>
            <person name="Lander E."/>
            <person name="Galagan J."/>
            <person name="Cuomo C."/>
            <person name="Devon K."/>
            <person name="Jaffe D."/>
            <person name="Butler J."/>
            <person name="Alvarez P."/>
            <person name="Gnerre S."/>
            <person name="Grabherr M."/>
            <person name="Kleber M."/>
            <person name="Mauceli E."/>
            <person name="Brockman W."/>
            <person name="Young S."/>
            <person name="LaButti K."/>
            <person name="Sykes S."/>
            <person name="DeCaprio D."/>
            <person name="Crawford M."/>
            <person name="Koehrsen M."/>
            <person name="Engels R."/>
            <person name="Montgomery P."/>
            <person name="Pearson M."/>
            <person name="Howarth C."/>
            <person name="Larson L."/>
            <person name="White J."/>
            <person name="O'Leary S."/>
            <person name="Kodira C."/>
            <person name="Zeng Q."/>
            <person name="Yandava C."/>
            <person name="Alvarado L."/>
            <person name="Longcore J."/>
            <person name="James T."/>
        </authorList>
    </citation>
    <scope>NUCLEOTIDE SEQUENCE [LARGE SCALE GENOMIC DNA]</scope>
    <source>
        <strain evidence="2 3">JEL423</strain>
    </source>
</reference>
<feature type="transmembrane region" description="Helical" evidence="1">
    <location>
        <begin position="43"/>
        <end position="67"/>
    </location>
</feature>
<feature type="transmembrane region" description="Helical" evidence="1">
    <location>
        <begin position="164"/>
        <end position="188"/>
    </location>
</feature>
<evidence type="ECO:0000313" key="2">
    <source>
        <dbReference type="EMBL" id="OAJ43313.1"/>
    </source>
</evidence>
<name>A0A177WT89_BATDL</name>
<feature type="transmembrane region" description="Helical" evidence="1">
    <location>
        <begin position="115"/>
        <end position="139"/>
    </location>
</feature>
<gene>
    <name evidence="2" type="ORF">BDEG_26681</name>
</gene>
<reference evidence="2 3" key="2">
    <citation type="submission" date="2016-05" db="EMBL/GenBank/DDBJ databases">
        <title>Lineage-specific infection strategies underlie the spectrum of fungal disease in amphibians.</title>
        <authorList>
            <person name="Cuomo C.A."/>
            <person name="Farrer R.A."/>
            <person name="James T."/>
            <person name="Longcore J."/>
            <person name="Birren B."/>
        </authorList>
    </citation>
    <scope>NUCLEOTIDE SEQUENCE [LARGE SCALE GENOMIC DNA]</scope>
    <source>
        <strain evidence="2 3">JEL423</strain>
    </source>
</reference>
<organism evidence="2 3">
    <name type="scientific">Batrachochytrium dendrobatidis (strain JEL423)</name>
    <dbReference type="NCBI Taxonomy" id="403673"/>
    <lineage>
        <taxon>Eukaryota</taxon>
        <taxon>Fungi</taxon>
        <taxon>Fungi incertae sedis</taxon>
        <taxon>Chytridiomycota</taxon>
        <taxon>Chytridiomycota incertae sedis</taxon>
        <taxon>Chytridiomycetes</taxon>
        <taxon>Rhizophydiales</taxon>
        <taxon>Rhizophydiales incertae sedis</taxon>
        <taxon>Batrachochytrium</taxon>
    </lineage>
</organism>
<keyword evidence="1" id="KW-0472">Membrane</keyword>
<feature type="transmembrane region" description="Helical" evidence="1">
    <location>
        <begin position="242"/>
        <end position="261"/>
    </location>
</feature>
<feature type="transmembrane region" description="Helical" evidence="1">
    <location>
        <begin position="6"/>
        <end position="31"/>
    </location>
</feature>
<dbReference type="AlphaFoldDB" id="A0A177WT89"/>
<evidence type="ECO:0008006" key="4">
    <source>
        <dbReference type="Google" id="ProtNLM"/>
    </source>
</evidence>
<feature type="transmembrane region" description="Helical" evidence="1">
    <location>
        <begin position="209"/>
        <end position="230"/>
    </location>
</feature>
<dbReference type="EMBL" id="DS022309">
    <property type="protein sequence ID" value="OAJ43313.1"/>
    <property type="molecule type" value="Genomic_DNA"/>
</dbReference>
<feature type="transmembrane region" description="Helical" evidence="1">
    <location>
        <begin position="79"/>
        <end position="103"/>
    </location>
</feature>
<proteinExistence type="predicted"/>
<evidence type="ECO:0000256" key="1">
    <source>
        <dbReference type="SAM" id="Phobius"/>
    </source>
</evidence>
<evidence type="ECO:0000313" key="3">
    <source>
        <dbReference type="Proteomes" id="UP000077115"/>
    </source>
</evidence>
<dbReference type="Proteomes" id="UP000077115">
    <property type="component" value="Unassembled WGS sequence"/>
</dbReference>